<evidence type="ECO:0000313" key="4">
    <source>
        <dbReference type="Proteomes" id="UP000176923"/>
    </source>
</evidence>
<dbReference type="EMBL" id="MFJL01000022">
    <property type="protein sequence ID" value="OGG15570.1"/>
    <property type="molecule type" value="Genomic_DNA"/>
</dbReference>
<dbReference type="STRING" id="1798382.A3D77_02640"/>
<sequence length="343" mass="38766">MKSKQVRKKRTARLIRLILTSFFVILFIIVTGIILFLSFSPSSWDGKRRFTIIVQDDSPTSEDRQNPIGLFSIEPAQNRAVYFILPGNTLLNVPYGYGSYPARSIYALGLLDKNHEAGEMVAKAVQSTLGVFIDGYIINKGKAPLTPHTEEEIVSFKKKTFSLLTAIIHFPSFLRNNSSVLDTNLSLLEQNMLFWRVRSLRADQIKFVNLEDSFIITEDKFPDGQAVKTIDRDLFELLVSGLFQDSVIRSENLSVEVVNAAGVEKLASSMSLIFEHLGANVISMTTSKNDQTKACLMICDRKELYGFKTVQLFTRLFKCDIQQKTDQDLQGDVRIILGKDFIK</sequence>
<evidence type="ECO:0000256" key="1">
    <source>
        <dbReference type="SAM" id="Phobius"/>
    </source>
</evidence>
<organism evidence="3 4">
    <name type="scientific">Candidatus Gottesmanbacteria bacterium RIFCSPHIGHO2_02_FULL_39_11</name>
    <dbReference type="NCBI Taxonomy" id="1798382"/>
    <lineage>
        <taxon>Bacteria</taxon>
        <taxon>Candidatus Gottesmaniibacteriota</taxon>
    </lineage>
</organism>
<dbReference type="Proteomes" id="UP000176923">
    <property type="component" value="Unassembled WGS sequence"/>
</dbReference>
<keyword evidence="1" id="KW-1133">Transmembrane helix</keyword>
<protein>
    <recommendedName>
        <fullName evidence="2">LytR/CpsA/Psr regulator C-terminal domain-containing protein</fullName>
    </recommendedName>
</protein>
<name>A0A1F5ZSW9_9BACT</name>
<dbReference type="InterPro" id="IPR027381">
    <property type="entry name" value="LytR/CpsA/Psr_C"/>
</dbReference>
<dbReference type="AlphaFoldDB" id="A0A1F5ZSW9"/>
<reference evidence="3 4" key="1">
    <citation type="journal article" date="2016" name="Nat. Commun.">
        <title>Thousands of microbial genomes shed light on interconnected biogeochemical processes in an aquifer system.</title>
        <authorList>
            <person name="Anantharaman K."/>
            <person name="Brown C.T."/>
            <person name="Hug L.A."/>
            <person name="Sharon I."/>
            <person name="Castelle C.J."/>
            <person name="Probst A.J."/>
            <person name="Thomas B.C."/>
            <person name="Singh A."/>
            <person name="Wilkins M.J."/>
            <person name="Karaoz U."/>
            <person name="Brodie E.L."/>
            <person name="Williams K.H."/>
            <person name="Hubbard S.S."/>
            <person name="Banfield J.F."/>
        </authorList>
    </citation>
    <scope>NUCLEOTIDE SEQUENCE [LARGE SCALE GENOMIC DNA]</scope>
</reference>
<keyword evidence="1" id="KW-0472">Membrane</keyword>
<evidence type="ECO:0000259" key="2">
    <source>
        <dbReference type="Pfam" id="PF13399"/>
    </source>
</evidence>
<comment type="caution">
    <text evidence="3">The sequence shown here is derived from an EMBL/GenBank/DDBJ whole genome shotgun (WGS) entry which is preliminary data.</text>
</comment>
<evidence type="ECO:0000313" key="3">
    <source>
        <dbReference type="EMBL" id="OGG15570.1"/>
    </source>
</evidence>
<feature type="domain" description="LytR/CpsA/Psr regulator C-terminal" evidence="2">
    <location>
        <begin position="253"/>
        <end position="341"/>
    </location>
</feature>
<gene>
    <name evidence="3" type="ORF">A3D77_02640</name>
</gene>
<feature type="transmembrane region" description="Helical" evidence="1">
    <location>
        <begin position="14"/>
        <end position="39"/>
    </location>
</feature>
<keyword evidence="1" id="KW-0812">Transmembrane</keyword>
<proteinExistence type="predicted"/>
<dbReference type="Pfam" id="PF13399">
    <property type="entry name" value="LytR_C"/>
    <property type="match status" value="1"/>
</dbReference>
<accession>A0A1F5ZSW9</accession>